<dbReference type="Pfam" id="PF16344">
    <property type="entry name" value="FecR_C"/>
    <property type="match status" value="1"/>
</dbReference>
<dbReference type="Pfam" id="PF07715">
    <property type="entry name" value="Plug"/>
    <property type="match status" value="1"/>
</dbReference>
<sequence>MLGTRRNKHSNLILGFLFFLFCLVSIHAQEEQQPSIALVSYIKTLEERFNVKFSYINEDLEGLTIDAQKKPESLEDILSYIQEQFQIQYKKLNDRYYTLIKNSHVDLCGMVLDNFASNTIPGATVEILGTNRALITDDDGKFSIQDVPKDASIRIRYLGFLTQNMSVAEFLGLGECPKILMTPHMEQLNEVIVYQFLTTGIIKEKDASITLNTAEFGILPGQIEPDILQTVQALPGIKSIDETVSDINVRGGTNDQNLVLWNGIKMYQSGHFFGLISAFNPYLTDQVTIYKNGTPAAYGDGVSGVIQMETSNKIAEQWKGGAGFNLISGDFYTEVPLSDKLGIQFAARRSATDFLNSPTYNQFFDRAFQDSEITDQNNNSVDDEIQRKEDFFFYDFSGKILYNINDDHQLRFSAIHIKNNLKYAENNITDRETNISLLKQDNLSVGGQLQSQWNNRFSSHLNMYYSRYNLDAQNVFGNQVQQLFQQNEVIENAVKLNTDYQLTDQFNWNNGYQYIETGITNVTVLNEPDFNSKVKGVVRIHAPYTQFDYHSPENTFIAKVGARFNFIENLNTFKELLIEPRVNLNVKLANYLRVEVLGEFKSQTTNQVVDLEQNFLGIEKRRWILSNDSSLPVTKSKQGSVGMNYEKNHFYVGLEGFYKQVDGISTSTQGFQNQYQFSGEIGSYDVKGIEFLVNKKGENYSTWLSYAYNKNDYTFDSIVPQNFPNNLDIRHTLTFAGTYTYNNLKLSIGLNYRTGKPFTEPMDGDQGLDTDYTPSRINFKSPNSSRLPEYFRADASAIYSFRLSPRINANAGLSVLNVTNRKNTLNRYYRVNDEDEIETVDNVSLGLTPNLSFRINF</sequence>
<evidence type="ECO:0000256" key="7">
    <source>
        <dbReference type="PROSITE-ProRule" id="PRU01360"/>
    </source>
</evidence>
<dbReference type="Gene3D" id="2.60.40.1120">
    <property type="entry name" value="Carboxypeptidase-like, regulatory domain"/>
    <property type="match status" value="1"/>
</dbReference>
<dbReference type="InterPro" id="IPR036942">
    <property type="entry name" value="Beta-barrel_TonB_sf"/>
</dbReference>
<keyword evidence="10" id="KW-0675">Receptor</keyword>
<keyword evidence="3 7" id="KW-1134">Transmembrane beta strand</keyword>
<feature type="domain" description="TonB-dependent receptor plug" evidence="8">
    <location>
        <begin position="227"/>
        <end position="304"/>
    </location>
</feature>
<dbReference type="Gene3D" id="2.170.130.10">
    <property type="entry name" value="TonB-dependent receptor, plug domain"/>
    <property type="match status" value="1"/>
</dbReference>
<evidence type="ECO:0000256" key="3">
    <source>
        <dbReference type="ARBA" id="ARBA00022452"/>
    </source>
</evidence>
<dbReference type="SUPFAM" id="SSF49464">
    <property type="entry name" value="Carboxypeptidase regulatory domain-like"/>
    <property type="match status" value="1"/>
</dbReference>
<keyword evidence="11" id="KW-1185">Reference proteome</keyword>
<evidence type="ECO:0000256" key="2">
    <source>
        <dbReference type="ARBA" id="ARBA00022448"/>
    </source>
</evidence>
<evidence type="ECO:0000256" key="5">
    <source>
        <dbReference type="ARBA" id="ARBA00023136"/>
    </source>
</evidence>
<evidence type="ECO:0000256" key="1">
    <source>
        <dbReference type="ARBA" id="ARBA00004571"/>
    </source>
</evidence>
<keyword evidence="5 7" id="KW-0472">Membrane</keyword>
<comment type="similarity">
    <text evidence="7">Belongs to the TonB-dependent receptor family.</text>
</comment>
<feature type="domain" description="Protein FecR C-terminal" evidence="9">
    <location>
        <begin position="42"/>
        <end position="97"/>
    </location>
</feature>
<gene>
    <name evidence="10" type="ORF">GTK07_10005</name>
</gene>
<dbReference type="Proteomes" id="UP000468707">
    <property type="component" value="Unassembled WGS sequence"/>
</dbReference>
<evidence type="ECO:0000313" key="10">
    <source>
        <dbReference type="EMBL" id="NDV43656.1"/>
    </source>
</evidence>
<accession>A0A6I5KS78</accession>
<organism evidence="10 11">
    <name type="scientific">Flagellimonas sediminis</name>
    <dbReference type="NCBI Taxonomy" id="2696468"/>
    <lineage>
        <taxon>Bacteria</taxon>
        <taxon>Pseudomonadati</taxon>
        <taxon>Bacteroidota</taxon>
        <taxon>Flavobacteriia</taxon>
        <taxon>Flavobacteriales</taxon>
        <taxon>Flavobacteriaceae</taxon>
        <taxon>Flagellimonas</taxon>
    </lineage>
</organism>
<dbReference type="InterPro" id="IPR012910">
    <property type="entry name" value="Plug_dom"/>
</dbReference>
<dbReference type="InterPro" id="IPR037066">
    <property type="entry name" value="Plug_dom_sf"/>
</dbReference>
<dbReference type="InterPro" id="IPR039426">
    <property type="entry name" value="TonB-dep_rcpt-like"/>
</dbReference>
<keyword evidence="6 7" id="KW-0998">Cell outer membrane</keyword>
<comment type="caution">
    <text evidence="10">The sequence shown here is derived from an EMBL/GenBank/DDBJ whole genome shotgun (WGS) entry which is preliminary data.</text>
</comment>
<keyword evidence="4 7" id="KW-0812">Transmembrane</keyword>
<comment type="subcellular location">
    <subcellularLocation>
        <location evidence="1 7">Cell outer membrane</location>
        <topology evidence="1 7">Multi-pass membrane protein</topology>
    </subcellularLocation>
</comment>
<dbReference type="SUPFAM" id="SSF56935">
    <property type="entry name" value="Porins"/>
    <property type="match status" value="1"/>
</dbReference>
<reference evidence="10 11" key="1">
    <citation type="submission" date="2020-01" db="EMBL/GenBank/DDBJ databases">
        <title>Muricauda sediminis sp.nov. 40Bstr401.</title>
        <authorList>
            <person name="Xue Z."/>
            <person name="Zhu S."/>
            <person name="Ren N."/>
            <person name="Chen T."/>
            <person name="Chen X."/>
            <person name="Chen J."/>
            <person name="Yang J."/>
        </authorList>
    </citation>
    <scope>NUCLEOTIDE SEQUENCE [LARGE SCALE GENOMIC DNA]</scope>
    <source>
        <strain evidence="10 11">40Bstr401</strain>
    </source>
</reference>
<dbReference type="PROSITE" id="PS52016">
    <property type="entry name" value="TONB_DEPENDENT_REC_3"/>
    <property type="match status" value="1"/>
</dbReference>
<evidence type="ECO:0000259" key="9">
    <source>
        <dbReference type="Pfam" id="PF16344"/>
    </source>
</evidence>
<name>A0A6I5KS78_9FLAO</name>
<evidence type="ECO:0000313" key="11">
    <source>
        <dbReference type="Proteomes" id="UP000468707"/>
    </source>
</evidence>
<evidence type="ECO:0000256" key="4">
    <source>
        <dbReference type="ARBA" id="ARBA00022692"/>
    </source>
</evidence>
<dbReference type="GO" id="GO:0009279">
    <property type="term" value="C:cell outer membrane"/>
    <property type="evidence" value="ECO:0007669"/>
    <property type="project" value="UniProtKB-SubCell"/>
</dbReference>
<evidence type="ECO:0000259" key="8">
    <source>
        <dbReference type="Pfam" id="PF07715"/>
    </source>
</evidence>
<dbReference type="Pfam" id="PF13715">
    <property type="entry name" value="CarbopepD_reg_2"/>
    <property type="match status" value="1"/>
</dbReference>
<protein>
    <submittedName>
        <fullName evidence="10">TonB-dependent receptor plug domain-containing protein</fullName>
    </submittedName>
</protein>
<proteinExistence type="inferred from homology"/>
<dbReference type="InterPro" id="IPR032508">
    <property type="entry name" value="FecR_C"/>
</dbReference>
<dbReference type="AlphaFoldDB" id="A0A6I5KS78"/>
<dbReference type="Gene3D" id="3.55.50.30">
    <property type="match status" value="1"/>
</dbReference>
<dbReference type="Gene3D" id="2.40.170.20">
    <property type="entry name" value="TonB-dependent receptor, beta-barrel domain"/>
    <property type="match status" value="1"/>
</dbReference>
<dbReference type="EMBL" id="JAAAMI010000004">
    <property type="protein sequence ID" value="NDV43656.1"/>
    <property type="molecule type" value="Genomic_DNA"/>
</dbReference>
<dbReference type="InterPro" id="IPR008969">
    <property type="entry name" value="CarboxyPept-like_regulatory"/>
</dbReference>
<keyword evidence="2 7" id="KW-0813">Transport</keyword>
<evidence type="ECO:0000256" key="6">
    <source>
        <dbReference type="ARBA" id="ARBA00023237"/>
    </source>
</evidence>